<keyword evidence="3" id="KW-1185">Reference proteome</keyword>
<gene>
    <name evidence="2" type="ORF">F8C82_05455</name>
</gene>
<dbReference type="EMBL" id="WBVQ01000001">
    <property type="protein sequence ID" value="KAB2817850.1"/>
    <property type="molecule type" value="Genomic_DNA"/>
</dbReference>
<organism evidence="2 3">
    <name type="scientific">Phaeocystidibacter marisrubri</name>
    <dbReference type="NCBI Taxonomy" id="1577780"/>
    <lineage>
        <taxon>Bacteria</taxon>
        <taxon>Pseudomonadati</taxon>
        <taxon>Bacteroidota</taxon>
        <taxon>Flavobacteriia</taxon>
        <taxon>Flavobacteriales</taxon>
        <taxon>Phaeocystidibacteraceae</taxon>
        <taxon>Phaeocystidibacter</taxon>
    </lineage>
</organism>
<reference evidence="2 3" key="1">
    <citation type="submission" date="2019-10" db="EMBL/GenBank/DDBJ databases">
        <title>Genome sequence of Phaeocystidibacter marisrubri JCM30614 (type strain).</title>
        <authorList>
            <person name="Bowman J.P."/>
        </authorList>
    </citation>
    <scope>NUCLEOTIDE SEQUENCE [LARGE SCALE GENOMIC DNA]</scope>
    <source>
        <strain evidence="2 3">JCM 30614</strain>
    </source>
</reference>
<dbReference type="RefSeq" id="WP_151692538.1">
    <property type="nucleotide sequence ID" value="NZ_BMGX01000002.1"/>
</dbReference>
<feature type="signal peptide" evidence="1">
    <location>
        <begin position="1"/>
        <end position="18"/>
    </location>
</feature>
<evidence type="ECO:0000256" key="1">
    <source>
        <dbReference type="SAM" id="SignalP"/>
    </source>
</evidence>
<evidence type="ECO:0000313" key="3">
    <source>
        <dbReference type="Proteomes" id="UP000484164"/>
    </source>
</evidence>
<feature type="chain" id="PRO_5027006467" evidence="1">
    <location>
        <begin position="19"/>
        <end position="157"/>
    </location>
</feature>
<dbReference type="Proteomes" id="UP000484164">
    <property type="component" value="Unassembled WGS sequence"/>
</dbReference>
<sequence length="157" mass="18405">MKHFFLFFSICFSPFVFSQQFVPVEPDTTLIRELEEECQYMHTRGFLYLQHYYAKVGERDSVDYIENTPGPPCAYRQEFEGGIYFSTRNCMEEGGGEEWIRFPKMDLSTAQDLINTLFYDNDNEWLSETRFAPDGAGCSYSILQKEDCTVIHYYCGC</sequence>
<accession>A0A6L3ZL33</accession>
<proteinExistence type="predicted"/>
<comment type="caution">
    <text evidence="2">The sequence shown here is derived from an EMBL/GenBank/DDBJ whole genome shotgun (WGS) entry which is preliminary data.</text>
</comment>
<evidence type="ECO:0000313" key="2">
    <source>
        <dbReference type="EMBL" id="KAB2817850.1"/>
    </source>
</evidence>
<protein>
    <submittedName>
        <fullName evidence="2">Uncharacterized protein</fullName>
    </submittedName>
</protein>
<keyword evidence="1" id="KW-0732">Signal</keyword>
<dbReference type="OrthoDB" id="1429481at2"/>
<dbReference type="AlphaFoldDB" id="A0A6L3ZL33"/>
<name>A0A6L3ZL33_9FLAO</name>